<protein>
    <recommendedName>
        <fullName evidence="4">DUF4760 domain-containing protein</fullName>
    </recommendedName>
</protein>
<dbReference type="InterPro" id="IPR031876">
    <property type="entry name" value="DUF4760"/>
</dbReference>
<dbReference type="EMBL" id="JAARLZ010000006">
    <property type="protein sequence ID" value="NII07226.1"/>
    <property type="molecule type" value="Genomic_DNA"/>
</dbReference>
<keyword evidence="1" id="KW-1133">Transmembrane helix</keyword>
<evidence type="ECO:0000313" key="2">
    <source>
        <dbReference type="EMBL" id="NII07226.1"/>
    </source>
</evidence>
<evidence type="ECO:0008006" key="4">
    <source>
        <dbReference type="Google" id="ProtNLM"/>
    </source>
</evidence>
<feature type="transmembrane region" description="Helical" evidence="1">
    <location>
        <begin position="21"/>
        <end position="43"/>
    </location>
</feature>
<keyword evidence="1" id="KW-0472">Membrane</keyword>
<sequence length="309" mass="34553">MLAKRKATLTYLFEKYDGGSAATLFLSVASMLIIGTSFFNGVLTASAAGYFLGFFSITLVSSFFRPIVAMAADGYESMVQVVLATWMLLVFAIASWCSCYFLVTGVVSSGTSGLKLLDIPTLLVAIGVASTGWYVSSQLTRRSQRTSHAVSLVLGSRTNGEFQKHNDRVRRYLPDKNFLDAVDEKFFGPLALRKAYETYLATKSAEALFDLKQAKAIESIKYMLNYYEFMAVGVRLGDIEDRILYDTIGGSVCALHDRTEKIRKWMVAPDGGKQILAFEYLDELVHRWKNMTADDEVERRKATDGTWRR</sequence>
<dbReference type="Proteomes" id="UP000490980">
    <property type="component" value="Unassembled WGS sequence"/>
</dbReference>
<keyword evidence="1" id="KW-0812">Transmembrane</keyword>
<reference evidence="2 3" key="1">
    <citation type="submission" date="2020-03" db="EMBL/GenBank/DDBJ databases">
        <authorList>
            <person name="Lai Q."/>
        </authorList>
    </citation>
    <scope>NUCLEOTIDE SEQUENCE [LARGE SCALE GENOMIC DNA]</scope>
    <source>
        <strain evidence="2 3">CCUG 25036</strain>
    </source>
</reference>
<evidence type="ECO:0000256" key="1">
    <source>
        <dbReference type="SAM" id="Phobius"/>
    </source>
</evidence>
<feature type="transmembrane region" description="Helical" evidence="1">
    <location>
        <begin position="49"/>
        <end position="69"/>
    </location>
</feature>
<dbReference type="AlphaFoldDB" id="A0A7X5UB11"/>
<dbReference type="Pfam" id="PF15956">
    <property type="entry name" value="DUF4760"/>
    <property type="match status" value="1"/>
</dbReference>
<dbReference type="RefSeq" id="WP_166948932.1">
    <property type="nucleotide sequence ID" value="NZ_JAARLZ010000006.1"/>
</dbReference>
<accession>A0A7X5UB11</accession>
<gene>
    <name evidence="2" type="ORF">HBF25_12615</name>
</gene>
<evidence type="ECO:0000313" key="3">
    <source>
        <dbReference type="Proteomes" id="UP000490980"/>
    </source>
</evidence>
<feature type="transmembrane region" description="Helical" evidence="1">
    <location>
        <begin position="115"/>
        <end position="135"/>
    </location>
</feature>
<proteinExistence type="predicted"/>
<feature type="transmembrane region" description="Helical" evidence="1">
    <location>
        <begin position="81"/>
        <end position="103"/>
    </location>
</feature>
<name>A0A7X5UB11_9GAMM</name>
<keyword evidence="3" id="KW-1185">Reference proteome</keyword>
<organism evidence="2 3">
    <name type="scientific">Luteibacter anthropi</name>
    <dbReference type="NCBI Taxonomy" id="564369"/>
    <lineage>
        <taxon>Bacteria</taxon>
        <taxon>Pseudomonadati</taxon>
        <taxon>Pseudomonadota</taxon>
        <taxon>Gammaproteobacteria</taxon>
        <taxon>Lysobacterales</taxon>
        <taxon>Rhodanobacteraceae</taxon>
        <taxon>Luteibacter</taxon>
    </lineage>
</organism>
<comment type="caution">
    <text evidence="2">The sequence shown here is derived from an EMBL/GenBank/DDBJ whole genome shotgun (WGS) entry which is preliminary data.</text>
</comment>